<gene>
    <name evidence="2" type="ORF">ACFQS1_26350</name>
</gene>
<dbReference type="PANTHER" id="PTHR30595:SF6">
    <property type="entry name" value="SCHLAFEN ALBA-2 DOMAIN-CONTAINING PROTEIN"/>
    <property type="match status" value="1"/>
</dbReference>
<evidence type="ECO:0000313" key="2">
    <source>
        <dbReference type="EMBL" id="MFC7277530.1"/>
    </source>
</evidence>
<evidence type="ECO:0000313" key="3">
    <source>
        <dbReference type="Proteomes" id="UP001596548"/>
    </source>
</evidence>
<dbReference type="Gene3D" id="1.10.10.10">
    <property type="entry name" value="Winged helix-like DNA-binding domain superfamily/Winged helix DNA-binding domain"/>
    <property type="match status" value="1"/>
</dbReference>
<protein>
    <submittedName>
        <fullName evidence="2">ATP-binding protein</fullName>
    </submittedName>
</protein>
<dbReference type="InterPro" id="IPR038461">
    <property type="entry name" value="Schlafen_AlbA_2_dom_sf"/>
</dbReference>
<keyword evidence="2" id="KW-0067">ATP-binding</keyword>
<comment type="caution">
    <text evidence="2">The sequence shown here is derived from an EMBL/GenBank/DDBJ whole genome shotgun (WGS) entry which is preliminary data.</text>
</comment>
<dbReference type="PANTHER" id="PTHR30595">
    <property type="entry name" value="GLPR-RELATED TRANSCRIPTIONAL REPRESSOR"/>
    <property type="match status" value="1"/>
</dbReference>
<keyword evidence="3" id="KW-1185">Reference proteome</keyword>
<dbReference type="InterPro" id="IPR036388">
    <property type="entry name" value="WH-like_DNA-bd_sf"/>
</dbReference>
<sequence>MADWLEGLITELRKFGSEATRVEVKAAASGLPASARESLAAFCNSPGGGTLILGLDDTPGFRPVGLPDARKLQTDLAAMCRDDLTPPLQPNIFIGEVDGSPVVVAQIVELPREQKPCYITAKGLNRGTYIRVADSDRRLTAEEVHQLIAERGQPVFDTEAVGDAAVADLDGAAVDGYVSRLREQNPRLWANESVETILRMNRVVVPDAAGEYRPSLAGLLSLGHFPQQYFPQLNVTFVHFPTITGESTPSGVRFLDNVSMNGSIPYMAREALAVIQRNMTRRSLITGEGRRDVWEYPPEALREAIVNALVHRDLSPGSRGTQVQIELYPDRLRIQNPGGLFGSLDVNRLGEEGRSSARNSLLLKLLEEVSVPGEDRTVCENRGSGIRAMISSLRRAGMGPPLFKDRVTSFEVLMPNHALLDDETVLWLSTLGREGIRDSQCIALALMRRGEVLDNSKYRAATGVSDSRVAYFELQDLVARELVDQTGSRGGARYTLSEYAKSVGTHEARRRPRPNRRLQIIEALAHLGDLSKAEIAQTIGASEKTAEHWLGRLKRNGEIEVIGGKNRSKNTRYILSQQLRLLLEDAETTGQ</sequence>
<reference evidence="3" key="1">
    <citation type="journal article" date="2019" name="Int. J. Syst. Evol. Microbiol.">
        <title>The Global Catalogue of Microorganisms (GCM) 10K type strain sequencing project: providing services to taxonomists for standard genome sequencing and annotation.</title>
        <authorList>
            <consortium name="The Broad Institute Genomics Platform"/>
            <consortium name="The Broad Institute Genome Sequencing Center for Infectious Disease"/>
            <person name="Wu L."/>
            <person name="Ma J."/>
        </authorList>
    </citation>
    <scope>NUCLEOTIDE SEQUENCE [LARGE SCALE GENOMIC DNA]</scope>
    <source>
        <strain evidence="3">XZYJT-10</strain>
    </source>
</reference>
<dbReference type="EMBL" id="JBHTBJ010000023">
    <property type="protein sequence ID" value="MFC7277530.1"/>
    <property type="molecule type" value="Genomic_DNA"/>
</dbReference>
<organism evidence="2 3">
    <name type="scientific">Paractinoplanes rhizophilus</name>
    <dbReference type="NCBI Taxonomy" id="1416877"/>
    <lineage>
        <taxon>Bacteria</taxon>
        <taxon>Bacillati</taxon>
        <taxon>Actinomycetota</taxon>
        <taxon>Actinomycetes</taxon>
        <taxon>Micromonosporales</taxon>
        <taxon>Micromonosporaceae</taxon>
        <taxon>Paractinoplanes</taxon>
    </lineage>
</organism>
<proteinExistence type="predicted"/>
<dbReference type="InterPro" id="IPR038475">
    <property type="entry name" value="RecG_C_sf"/>
</dbReference>
<name>A0ABW2HYB3_9ACTN</name>
<accession>A0ABW2HYB3</accession>
<dbReference type="GO" id="GO:0005524">
    <property type="term" value="F:ATP binding"/>
    <property type="evidence" value="ECO:0007669"/>
    <property type="project" value="UniProtKB-KW"/>
</dbReference>
<dbReference type="Gene3D" id="3.30.950.30">
    <property type="entry name" value="Schlafen, AAA domain"/>
    <property type="match status" value="1"/>
</dbReference>
<evidence type="ECO:0000259" key="1">
    <source>
        <dbReference type="Pfam" id="PF04326"/>
    </source>
</evidence>
<dbReference type="Pfam" id="PF04326">
    <property type="entry name" value="SLFN_AlbA_2"/>
    <property type="match status" value="1"/>
</dbReference>
<dbReference type="Pfam" id="PF13749">
    <property type="entry name" value="HATPase_c_4"/>
    <property type="match status" value="1"/>
</dbReference>
<dbReference type="Proteomes" id="UP001596548">
    <property type="component" value="Unassembled WGS sequence"/>
</dbReference>
<dbReference type="Gene3D" id="3.30.565.60">
    <property type="match status" value="1"/>
</dbReference>
<dbReference type="InterPro" id="IPR007421">
    <property type="entry name" value="Schlafen_AlbA_2_dom"/>
</dbReference>
<feature type="domain" description="Schlafen AlbA-2" evidence="1">
    <location>
        <begin position="18"/>
        <end position="139"/>
    </location>
</feature>
<dbReference type="RefSeq" id="WP_378973226.1">
    <property type="nucleotide sequence ID" value="NZ_JBHTBJ010000023.1"/>
</dbReference>
<keyword evidence="2" id="KW-0547">Nucleotide-binding</keyword>